<dbReference type="PANTHER" id="PTHR43065:SF46">
    <property type="entry name" value="C4-DICARBOXYLATE TRANSPORT SENSOR PROTEIN DCTB"/>
    <property type="match status" value="1"/>
</dbReference>
<organism evidence="17 18">
    <name type="scientific">Desulfovibrio subterraneus</name>
    <dbReference type="NCBI Taxonomy" id="2718620"/>
    <lineage>
        <taxon>Bacteria</taxon>
        <taxon>Pseudomonadati</taxon>
        <taxon>Thermodesulfobacteriota</taxon>
        <taxon>Desulfovibrionia</taxon>
        <taxon>Desulfovibrionales</taxon>
        <taxon>Desulfovibrionaceae</taxon>
        <taxon>Desulfovibrio</taxon>
    </lineage>
</organism>
<evidence type="ECO:0000256" key="1">
    <source>
        <dbReference type="ARBA" id="ARBA00000085"/>
    </source>
</evidence>
<evidence type="ECO:0000256" key="4">
    <source>
        <dbReference type="ARBA" id="ARBA00022475"/>
    </source>
</evidence>
<evidence type="ECO:0000256" key="14">
    <source>
        <dbReference type="SAM" id="MobiDB-lite"/>
    </source>
</evidence>
<dbReference type="GO" id="GO:0005886">
    <property type="term" value="C:plasma membrane"/>
    <property type="evidence" value="ECO:0007669"/>
    <property type="project" value="UniProtKB-SubCell"/>
</dbReference>
<protein>
    <recommendedName>
        <fullName evidence="3">histidine kinase</fullName>
        <ecNumber evidence="3">2.7.13.3</ecNumber>
    </recommendedName>
</protein>
<evidence type="ECO:0000313" key="17">
    <source>
        <dbReference type="EMBL" id="GFM32638.1"/>
    </source>
</evidence>
<dbReference type="SMART" id="SM00388">
    <property type="entry name" value="HisKA"/>
    <property type="match status" value="1"/>
</dbReference>
<evidence type="ECO:0000256" key="5">
    <source>
        <dbReference type="ARBA" id="ARBA00022553"/>
    </source>
</evidence>
<sequence>MSRWQHWRKRVTDIFTFPEGMDEARYRHLKRNIGVLMAMVSIVPLCLMALINFHIYRASLDRELEVPMRGLVNKTKHSFELYLRERLSAVSFIASAYSWDELSKEQTLSRIFHIAKQEFEGLVDFGLIDAEGRQVAYVGPYNLKDKNYAEQPWFHETRIRGSFISDVFLGYRNVPHIVIAVEGHTVSGRIWVLRATINTDRFNELIASMELDAESDAFLANTKGLLQTRSRLFGEPMTQLPFSLPGSSYQASAFHVDGPDGVHYFATATSFVNPDYVLVAMRPVSGLASSWYTLRSDLLMVLVGGAVLIMLVAFKLTDILVQRVMDADRSREAAFREIEHTHKLSSIGRLAAGVAHEINNPLAIINEKAGLMKDLLAREPESPLNERLGKQIGGVLESVARCRTITHRLLGFARRMDVSIEQLDVNDVIRDVLGFLEKEVVKRSVDLRLELSEAAPLIASDRGQLQQVFLNIIGNAFEAIADGGSITIATRTVDDGVSVSVRDNGCGMSQETLSHIFEPFFTTKKGTGTGLGLSITYGIIRKLGGRIDVHSEVGEGTIFTVLLPWGKPETPAPQGDNAHIGYASLPWPEQENNS</sequence>
<evidence type="ECO:0000256" key="11">
    <source>
        <dbReference type="ARBA" id="ARBA00022989"/>
    </source>
</evidence>
<dbReference type="InterPro" id="IPR003594">
    <property type="entry name" value="HATPase_dom"/>
</dbReference>
<keyword evidence="5" id="KW-0597">Phosphoprotein</keyword>
<dbReference type="Pfam" id="PF02743">
    <property type="entry name" value="dCache_1"/>
    <property type="match status" value="1"/>
</dbReference>
<dbReference type="GO" id="GO:0005524">
    <property type="term" value="F:ATP binding"/>
    <property type="evidence" value="ECO:0007669"/>
    <property type="project" value="UniProtKB-KW"/>
</dbReference>
<evidence type="ECO:0000256" key="13">
    <source>
        <dbReference type="ARBA" id="ARBA00023136"/>
    </source>
</evidence>
<dbReference type="InterPro" id="IPR033479">
    <property type="entry name" value="dCache_1"/>
</dbReference>
<dbReference type="SUPFAM" id="SSF55874">
    <property type="entry name" value="ATPase domain of HSP90 chaperone/DNA topoisomerase II/histidine kinase"/>
    <property type="match status" value="1"/>
</dbReference>
<feature type="transmembrane region" description="Helical" evidence="15">
    <location>
        <begin position="33"/>
        <end position="56"/>
    </location>
</feature>
<keyword evidence="13 15" id="KW-0472">Membrane</keyword>
<evidence type="ECO:0000256" key="10">
    <source>
        <dbReference type="ARBA" id="ARBA00022840"/>
    </source>
</evidence>
<dbReference type="Gene3D" id="3.30.565.10">
    <property type="entry name" value="Histidine kinase-like ATPase, C-terminal domain"/>
    <property type="match status" value="1"/>
</dbReference>
<dbReference type="PANTHER" id="PTHR43065">
    <property type="entry name" value="SENSOR HISTIDINE KINASE"/>
    <property type="match status" value="1"/>
</dbReference>
<evidence type="ECO:0000256" key="3">
    <source>
        <dbReference type="ARBA" id="ARBA00012438"/>
    </source>
</evidence>
<dbReference type="InterPro" id="IPR003661">
    <property type="entry name" value="HisK_dim/P_dom"/>
</dbReference>
<keyword evidence="11 15" id="KW-1133">Transmembrane helix</keyword>
<evidence type="ECO:0000256" key="7">
    <source>
        <dbReference type="ARBA" id="ARBA00022692"/>
    </source>
</evidence>
<dbReference type="InterPro" id="IPR036097">
    <property type="entry name" value="HisK_dim/P_sf"/>
</dbReference>
<keyword evidence="8" id="KW-0547">Nucleotide-binding</keyword>
<dbReference type="SMART" id="SM00387">
    <property type="entry name" value="HATPase_c"/>
    <property type="match status" value="1"/>
</dbReference>
<dbReference type="PROSITE" id="PS50109">
    <property type="entry name" value="HIS_KIN"/>
    <property type="match status" value="1"/>
</dbReference>
<dbReference type="RefSeq" id="WP_174404331.1">
    <property type="nucleotide sequence ID" value="NZ_BLVO01000012.1"/>
</dbReference>
<dbReference type="InterPro" id="IPR005467">
    <property type="entry name" value="His_kinase_dom"/>
</dbReference>
<dbReference type="Proteomes" id="UP000503840">
    <property type="component" value="Unassembled WGS sequence"/>
</dbReference>
<comment type="subcellular location">
    <subcellularLocation>
        <location evidence="2">Cell membrane</location>
        <topology evidence="2">Multi-pass membrane protein</topology>
    </subcellularLocation>
</comment>
<keyword evidence="18" id="KW-1185">Reference proteome</keyword>
<feature type="region of interest" description="Disordered" evidence="14">
    <location>
        <begin position="570"/>
        <end position="594"/>
    </location>
</feature>
<name>A0A7J0BGG9_9BACT</name>
<comment type="caution">
    <text evidence="17">The sequence shown here is derived from an EMBL/GenBank/DDBJ whole genome shotgun (WGS) entry which is preliminary data.</text>
</comment>
<dbReference type="PRINTS" id="PR00344">
    <property type="entry name" value="BCTRLSENSOR"/>
</dbReference>
<dbReference type="InterPro" id="IPR004358">
    <property type="entry name" value="Sig_transdc_His_kin-like_C"/>
</dbReference>
<keyword evidence="6" id="KW-0808">Transferase</keyword>
<evidence type="ECO:0000256" key="12">
    <source>
        <dbReference type="ARBA" id="ARBA00023012"/>
    </source>
</evidence>
<evidence type="ECO:0000256" key="2">
    <source>
        <dbReference type="ARBA" id="ARBA00004651"/>
    </source>
</evidence>
<dbReference type="CDD" id="cd00082">
    <property type="entry name" value="HisKA"/>
    <property type="match status" value="1"/>
</dbReference>
<evidence type="ECO:0000256" key="6">
    <source>
        <dbReference type="ARBA" id="ARBA00022679"/>
    </source>
</evidence>
<dbReference type="EC" id="2.7.13.3" evidence="3"/>
<proteinExistence type="predicted"/>
<evidence type="ECO:0000256" key="9">
    <source>
        <dbReference type="ARBA" id="ARBA00022777"/>
    </source>
</evidence>
<evidence type="ECO:0000259" key="16">
    <source>
        <dbReference type="PROSITE" id="PS50109"/>
    </source>
</evidence>
<keyword evidence="7 15" id="KW-0812">Transmembrane</keyword>
<dbReference type="Pfam" id="PF02518">
    <property type="entry name" value="HATPase_c"/>
    <property type="match status" value="1"/>
</dbReference>
<evidence type="ECO:0000256" key="15">
    <source>
        <dbReference type="SAM" id="Phobius"/>
    </source>
</evidence>
<feature type="domain" description="Histidine kinase" evidence="16">
    <location>
        <begin position="353"/>
        <end position="567"/>
    </location>
</feature>
<keyword evidence="10" id="KW-0067">ATP-binding</keyword>
<dbReference type="Pfam" id="PF00512">
    <property type="entry name" value="HisKA"/>
    <property type="match status" value="1"/>
</dbReference>
<dbReference type="Gene3D" id="3.30.450.20">
    <property type="entry name" value="PAS domain"/>
    <property type="match status" value="1"/>
</dbReference>
<reference evidence="17 18" key="1">
    <citation type="submission" date="2020-05" db="EMBL/GenBank/DDBJ databases">
        <title>Draft genome sequence of Desulfovibrio sp. strain HN2T.</title>
        <authorList>
            <person name="Ueno A."/>
            <person name="Tamazawa S."/>
            <person name="Tamamura S."/>
            <person name="Murakami T."/>
            <person name="Kiyama T."/>
            <person name="Inomata H."/>
            <person name="Amano Y."/>
            <person name="Miyakawa K."/>
            <person name="Tamaki H."/>
            <person name="Naganuma T."/>
            <person name="Kaneko K."/>
        </authorList>
    </citation>
    <scope>NUCLEOTIDE SEQUENCE [LARGE SCALE GENOMIC DNA]</scope>
    <source>
        <strain evidence="17 18">HN2</strain>
    </source>
</reference>
<comment type="catalytic activity">
    <reaction evidence="1">
        <text>ATP + protein L-histidine = ADP + protein N-phospho-L-histidine.</text>
        <dbReference type="EC" id="2.7.13.3"/>
    </reaction>
</comment>
<accession>A0A7J0BGG9</accession>
<dbReference type="EMBL" id="BLVO01000012">
    <property type="protein sequence ID" value="GFM32638.1"/>
    <property type="molecule type" value="Genomic_DNA"/>
</dbReference>
<keyword evidence="9 17" id="KW-0418">Kinase</keyword>
<dbReference type="GO" id="GO:0000155">
    <property type="term" value="F:phosphorelay sensor kinase activity"/>
    <property type="evidence" value="ECO:0007669"/>
    <property type="project" value="InterPro"/>
</dbReference>
<dbReference type="Gene3D" id="1.10.287.130">
    <property type="match status" value="1"/>
</dbReference>
<dbReference type="AlphaFoldDB" id="A0A7J0BGG9"/>
<dbReference type="InterPro" id="IPR036890">
    <property type="entry name" value="HATPase_C_sf"/>
</dbReference>
<keyword evidence="12" id="KW-0902">Two-component regulatory system</keyword>
<evidence type="ECO:0000256" key="8">
    <source>
        <dbReference type="ARBA" id="ARBA00022741"/>
    </source>
</evidence>
<keyword evidence="4" id="KW-1003">Cell membrane</keyword>
<evidence type="ECO:0000313" key="18">
    <source>
        <dbReference type="Proteomes" id="UP000503840"/>
    </source>
</evidence>
<gene>
    <name evidence="17" type="ORF">DSM101010T_10030</name>
</gene>
<dbReference type="SUPFAM" id="SSF47384">
    <property type="entry name" value="Homodimeric domain of signal transducing histidine kinase"/>
    <property type="match status" value="1"/>
</dbReference>